<evidence type="ECO:0000256" key="9">
    <source>
        <dbReference type="ARBA" id="ARBA00023027"/>
    </source>
</evidence>
<keyword evidence="8 13" id="KW-1133">Transmembrane helix</keyword>
<reference evidence="14 15" key="1">
    <citation type="journal article" date="2014" name="Genome Announc.">
        <title>Draft genome sequences of six enterohepatic helicobacter species isolated from humans and one from rhesus macaques.</title>
        <authorList>
            <person name="Shen Z."/>
            <person name="Sheh A."/>
            <person name="Young S.K."/>
            <person name="Abouelliel A."/>
            <person name="Ward D.V."/>
            <person name="Earl A.M."/>
            <person name="Fox J.G."/>
        </authorList>
    </citation>
    <scope>NUCLEOTIDE SEQUENCE [LARGE SCALE GENOMIC DNA]</scope>
    <source>
        <strain evidence="14 15">MIT 99-5501</strain>
    </source>
</reference>
<evidence type="ECO:0000256" key="8">
    <source>
        <dbReference type="ARBA" id="ARBA00022989"/>
    </source>
</evidence>
<evidence type="ECO:0000313" key="15">
    <source>
        <dbReference type="Proteomes" id="UP000018731"/>
    </source>
</evidence>
<dbReference type="GO" id="GO:0008137">
    <property type="term" value="F:NADH dehydrogenase (ubiquinone) activity"/>
    <property type="evidence" value="ECO:0007669"/>
    <property type="project" value="InterPro"/>
</dbReference>
<keyword evidence="9 11" id="KW-0520">NAD</keyword>
<comment type="catalytic activity">
    <reaction evidence="11">
        <text>a quinone + NADH + 5 H(+)(in) = a quinol + NAD(+) + 4 H(+)(out)</text>
        <dbReference type="Rhea" id="RHEA:57888"/>
        <dbReference type="ChEBI" id="CHEBI:15378"/>
        <dbReference type="ChEBI" id="CHEBI:24646"/>
        <dbReference type="ChEBI" id="CHEBI:57540"/>
        <dbReference type="ChEBI" id="CHEBI:57945"/>
        <dbReference type="ChEBI" id="CHEBI:132124"/>
    </reaction>
</comment>
<feature type="region of interest" description="Disordered" evidence="12">
    <location>
        <begin position="169"/>
        <end position="198"/>
    </location>
</feature>
<dbReference type="PANTHER" id="PTHR11058">
    <property type="entry name" value="NADH-UBIQUINONE OXIDOREDUCTASE CHAIN 3"/>
    <property type="match status" value="1"/>
</dbReference>
<evidence type="ECO:0000313" key="14">
    <source>
        <dbReference type="EMBL" id="ETD24141.1"/>
    </source>
</evidence>
<dbReference type="GO" id="GO:0048038">
    <property type="term" value="F:quinone binding"/>
    <property type="evidence" value="ECO:0007669"/>
    <property type="project" value="UniProtKB-KW"/>
</dbReference>
<keyword evidence="7" id="KW-1278">Translocase</keyword>
<accession>V8CBN8</accession>
<evidence type="ECO:0000256" key="5">
    <source>
        <dbReference type="ARBA" id="ARBA00022692"/>
    </source>
</evidence>
<dbReference type="PATRIC" id="fig|1357400.3.peg.1232"/>
<name>V8CBN8_9HELI</name>
<dbReference type="InterPro" id="IPR000440">
    <property type="entry name" value="NADH_UbQ/plastoQ_OxRdtase_su3"/>
</dbReference>
<dbReference type="EMBL" id="AZJI01000004">
    <property type="protein sequence ID" value="ETD24141.1"/>
    <property type="molecule type" value="Genomic_DNA"/>
</dbReference>
<sequence length="198" mass="22480">MPLDENLQNLDSTLDNFTNNLTYIGLKPEFSDLLTNDIASSHAYFGVFVLFVFSFIAFNYTLKIQRFISRKLATKSRDKLKLAPYECGPTPLKQPTKIPHQFFIIALLFVLFDIEVVFMIPWAVVYKEALGNGFGVLLFIEMISFIILLVIGLVYAWKKGALQWHTSSQSSQPFKWNPQNQQTSISSSIKEATQGGNL</sequence>
<evidence type="ECO:0000256" key="11">
    <source>
        <dbReference type="RuleBase" id="RU003639"/>
    </source>
</evidence>
<dbReference type="OrthoDB" id="9791970at2"/>
<dbReference type="PANTHER" id="PTHR11058:SF22">
    <property type="entry name" value="NADH-QUINONE OXIDOREDUCTASE SUBUNIT A"/>
    <property type="match status" value="1"/>
</dbReference>
<evidence type="ECO:0000256" key="2">
    <source>
        <dbReference type="ARBA" id="ARBA00008472"/>
    </source>
</evidence>
<dbReference type="GO" id="GO:0005886">
    <property type="term" value="C:plasma membrane"/>
    <property type="evidence" value="ECO:0007669"/>
    <property type="project" value="UniProtKB-SubCell"/>
</dbReference>
<evidence type="ECO:0000256" key="6">
    <source>
        <dbReference type="ARBA" id="ARBA00022719"/>
    </source>
</evidence>
<dbReference type="GO" id="GO:0030964">
    <property type="term" value="C:NADH dehydrogenase complex"/>
    <property type="evidence" value="ECO:0007669"/>
    <property type="project" value="TreeGrafter"/>
</dbReference>
<dbReference type="InterPro" id="IPR038430">
    <property type="entry name" value="NDAH_ubi_oxred_su3_sf"/>
</dbReference>
<keyword evidence="6 11" id="KW-0874">Quinone</keyword>
<feature type="transmembrane region" description="Helical" evidence="13">
    <location>
        <begin position="102"/>
        <end position="124"/>
    </location>
</feature>
<dbReference type="eggNOG" id="COG0838">
    <property type="taxonomic scope" value="Bacteria"/>
</dbReference>
<dbReference type="Proteomes" id="UP000018731">
    <property type="component" value="Unassembled WGS sequence"/>
</dbReference>
<feature type="transmembrane region" description="Helical" evidence="13">
    <location>
        <begin position="136"/>
        <end position="157"/>
    </location>
</feature>
<comment type="caution">
    <text evidence="14">The sequence shown here is derived from an EMBL/GenBank/DDBJ whole genome shotgun (WGS) entry which is preliminary data.</text>
</comment>
<evidence type="ECO:0000256" key="12">
    <source>
        <dbReference type="SAM" id="MobiDB-lite"/>
    </source>
</evidence>
<gene>
    <name evidence="14" type="ORF">HMPREF2086_00889</name>
</gene>
<organism evidence="14 15">
    <name type="scientific">Helicobacter macacae MIT 99-5501</name>
    <dbReference type="NCBI Taxonomy" id="1357400"/>
    <lineage>
        <taxon>Bacteria</taxon>
        <taxon>Pseudomonadati</taxon>
        <taxon>Campylobacterota</taxon>
        <taxon>Epsilonproteobacteria</taxon>
        <taxon>Campylobacterales</taxon>
        <taxon>Helicobacteraceae</taxon>
        <taxon>Helicobacter</taxon>
    </lineage>
</organism>
<comment type="similarity">
    <text evidence="2 11">Belongs to the complex I subunit 3 family.</text>
</comment>
<dbReference type="NCBIfam" id="NF006303">
    <property type="entry name" value="PRK08489.1"/>
    <property type="match status" value="1"/>
</dbReference>
<keyword evidence="15" id="KW-1185">Reference proteome</keyword>
<evidence type="ECO:0000256" key="1">
    <source>
        <dbReference type="ARBA" id="ARBA00004370"/>
    </source>
</evidence>
<evidence type="ECO:0000256" key="10">
    <source>
        <dbReference type="ARBA" id="ARBA00023136"/>
    </source>
</evidence>
<dbReference type="EC" id="7.1.1.-" evidence="11"/>
<dbReference type="Pfam" id="PF00507">
    <property type="entry name" value="Oxidored_q4"/>
    <property type="match status" value="1"/>
</dbReference>
<keyword evidence="5 11" id="KW-0812">Transmembrane</keyword>
<keyword evidence="10 13" id="KW-0472">Membrane</keyword>
<evidence type="ECO:0000256" key="13">
    <source>
        <dbReference type="SAM" id="Phobius"/>
    </source>
</evidence>
<evidence type="ECO:0000256" key="3">
    <source>
        <dbReference type="ARBA" id="ARBA00022448"/>
    </source>
</evidence>
<comment type="function">
    <text evidence="11">NDH-1 shuttles electrons from NADH, via FMN and iron-sulfur (Fe-S) centers, to quinones in the respiratory chain.</text>
</comment>
<proteinExistence type="inferred from homology"/>
<dbReference type="AlphaFoldDB" id="V8CBN8"/>
<evidence type="ECO:0000256" key="7">
    <source>
        <dbReference type="ARBA" id="ARBA00022967"/>
    </source>
</evidence>
<dbReference type="STRING" id="1357400.HMPREF2086_00889"/>
<dbReference type="HOGENOM" id="CLU_1376502_0_0_7"/>
<protein>
    <recommendedName>
        <fullName evidence="11">NADH-quinone oxidoreductase subunit</fullName>
        <ecNumber evidence="11">7.1.1.-</ecNumber>
    </recommendedName>
</protein>
<comment type="subcellular location">
    <subcellularLocation>
        <location evidence="11">Cell membrane</location>
        <topology evidence="11">Multi-pass membrane protein</topology>
    </subcellularLocation>
    <subcellularLocation>
        <location evidence="1">Membrane</location>
    </subcellularLocation>
</comment>
<feature type="transmembrane region" description="Helical" evidence="13">
    <location>
        <begin position="43"/>
        <end position="62"/>
    </location>
</feature>
<keyword evidence="3" id="KW-0813">Transport</keyword>
<dbReference type="Gene3D" id="1.20.58.1610">
    <property type="entry name" value="NADH:ubiquinone/plastoquinone oxidoreductase, chain 3"/>
    <property type="match status" value="1"/>
</dbReference>
<keyword evidence="4" id="KW-1003">Cell membrane</keyword>
<evidence type="ECO:0000256" key="4">
    <source>
        <dbReference type="ARBA" id="ARBA00022475"/>
    </source>
</evidence>